<dbReference type="SUPFAM" id="SSF48452">
    <property type="entry name" value="TPR-like"/>
    <property type="match status" value="1"/>
</dbReference>
<dbReference type="InterPro" id="IPR011990">
    <property type="entry name" value="TPR-like_helical_dom_sf"/>
</dbReference>
<sequence length="450" mass="47726">MMRATARLLGVAGLVVALACGATAETRLSIGQGRALAIQLVQNGQATAARAAALALLQRDPDDVVALIVLSRAERDLGAFKAAQKAARHAERVATRDEDRFGAALAMAQALASDGRRTAAQFWLRRATELAPDARARAVAVRDFTYVRSRNPLKARLSFGAFPSSNVNDGPTSNTLVVGGIEFVNPDAVPLSGLGFSVGGDLTWRLPAGKEAGFTLGLSADSTRYILSESARAQVPDASASDYATSGLSLSAGYDRRFGESVLSSTLRIGRDWQGGAALADWSQLSFGLQRSMDERHALSLALEVTDTRRKDSDIRSSQKIGGGVGWIWASEAGDRWASRLTLGTVQSDSAAIARREGELRLDWQRAAPVLGVELSAFATLGLAQYDRALPGLATRQDVNARLGVTALISKVDYMGFAPEVGLVLSGTNSNIPALTTRKAELRLGIRSTF</sequence>
<gene>
    <name evidence="2" type="ORF">JI744_04115</name>
</gene>
<name>A0A8J7MPF2_9RHOB</name>
<keyword evidence="1" id="KW-0732">Signal</keyword>
<reference evidence="2" key="1">
    <citation type="submission" date="2021-01" db="EMBL/GenBank/DDBJ databases">
        <title>Genome seq and assembly of Tabrizicola sp. KVB23.</title>
        <authorList>
            <person name="Chhetri G."/>
        </authorList>
    </citation>
    <scope>NUCLEOTIDE SEQUENCE</scope>
    <source>
        <strain evidence="2">KVB23</strain>
    </source>
</reference>
<dbReference type="Gene3D" id="1.25.40.10">
    <property type="entry name" value="Tetratricopeptide repeat domain"/>
    <property type="match status" value="1"/>
</dbReference>
<dbReference type="PROSITE" id="PS51257">
    <property type="entry name" value="PROKAR_LIPOPROTEIN"/>
    <property type="match status" value="1"/>
</dbReference>
<accession>A0A8J7MPF2</accession>
<evidence type="ECO:0000313" key="3">
    <source>
        <dbReference type="Proteomes" id="UP000619033"/>
    </source>
</evidence>
<dbReference type="AlphaFoldDB" id="A0A8J7MPF2"/>
<dbReference type="RefSeq" id="WP_202658429.1">
    <property type="nucleotide sequence ID" value="NZ_JAESVP010000002.1"/>
</dbReference>
<dbReference type="EMBL" id="JAESVP010000002">
    <property type="protein sequence ID" value="MBL4927283.1"/>
    <property type="molecule type" value="Genomic_DNA"/>
</dbReference>
<keyword evidence="3" id="KW-1185">Reference proteome</keyword>
<evidence type="ECO:0000256" key="1">
    <source>
        <dbReference type="SAM" id="SignalP"/>
    </source>
</evidence>
<feature type="signal peptide" evidence="1">
    <location>
        <begin position="1"/>
        <end position="24"/>
    </location>
</feature>
<evidence type="ECO:0000313" key="2">
    <source>
        <dbReference type="EMBL" id="MBL4927283.1"/>
    </source>
</evidence>
<comment type="caution">
    <text evidence="2">The sequence shown here is derived from an EMBL/GenBank/DDBJ whole genome shotgun (WGS) entry which is preliminary data.</text>
</comment>
<evidence type="ECO:0008006" key="4">
    <source>
        <dbReference type="Google" id="ProtNLM"/>
    </source>
</evidence>
<organism evidence="2 3">
    <name type="scientific">Fuscibacter oryzae</name>
    <dbReference type="NCBI Taxonomy" id="2803939"/>
    <lineage>
        <taxon>Bacteria</taxon>
        <taxon>Pseudomonadati</taxon>
        <taxon>Pseudomonadota</taxon>
        <taxon>Alphaproteobacteria</taxon>
        <taxon>Rhodobacterales</taxon>
        <taxon>Paracoccaceae</taxon>
        <taxon>Fuscibacter</taxon>
    </lineage>
</organism>
<proteinExistence type="predicted"/>
<feature type="chain" id="PRO_5035309392" description="DUF560 domain-containing protein" evidence="1">
    <location>
        <begin position="25"/>
        <end position="450"/>
    </location>
</feature>
<protein>
    <recommendedName>
        <fullName evidence="4">DUF560 domain-containing protein</fullName>
    </recommendedName>
</protein>
<dbReference type="Proteomes" id="UP000619033">
    <property type="component" value="Unassembled WGS sequence"/>
</dbReference>